<keyword evidence="2" id="KW-0472">Membrane</keyword>
<comment type="caution">
    <text evidence="3">The sequence shown here is derived from an EMBL/GenBank/DDBJ whole genome shotgun (WGS) entry which is preliminary data.</text>
</comment>
<proteinExistence type="predicted"/>
<evidence type="ECO:0000313" key="3">
    <source>
        <dbReference type="EMBL" id="MCV2367297.1"/>
    </source>
</evidence>
<dbReference type="Proteomes" id="UP001209701">
    <property type="component" value="Unassembled WGS sequence"/>
</dbReference>
<keyword evidence="2" id="KW-0812">Transmembrane</keyword>
<dbReference type="EMBL" id="JAJIRN010000002">
    <property type="protein sequence ID" value="MCV2367297.1"/>
    <property type="molecule type" value="Genomic_DNA"/>
</dbReference>
<evidence type="ECO:0000256" key="1">
    <source>
        <dbReference type="SAM" id="MobiDB-lite"/>
    </source>
</evidence>
<feature type="compositionally biased region" description="Pro residues" evidence="1">
    <location>
        <begin position="59"/>
        <end position="68"/>
    </location>
</feature>
<protein>
    <submittedName>
        <fullName evidence="3">TonB C-terminal domain-containing protein</fullName>
    </submittedName>
</protein>
<feature type="compositionally biased region" description="Basic and acidic residues" evidence="1">
    <location>
        <begin position="69"/>
        <end position="91"/>
    </location>
</feature>
<dbReference type="Pfam" id="PF13103">
    <property type="entry name" value="TonB_2"/>
    <property type="match status" value="1"/>
</dbReference>
<keyword evidence="2" id="KW-1133">Transmembrane helix</keyword>
<accession>A0ABT2YAG5</accession>
<organism evidence="3 4">
    <name type="scientific">Roseateles oligotrophus</name>
    <dbReference type="NCBI Taxonomy" id="1769250"/>
    <lineage>
        <taxon>Bacteria</taxon>
        <taxon>Pseudomonadati</taxon>
        <taxon>Pseudomonadota</taxon>
        <taxon>Betaproteobacteria</taxon>
        <taxon>Burkholderiales</taxon>
        <taxon>Sphaerotilaceae</taxon>
        <taxon>Roseateles</taxon>
    </lineage>
</organism>
<sequence>MSGLAEDHLDDAPSRKWLIRAGVALGFLAVVGAGMWAVKGLKNNDAPKQKVAKITILPDTPPPPPPPKPELKKPEPPKDEPKQVMREDQIKQAEAPKAANEPLKMEGAAGDGPSAFAAGSVGKDYSGGTPASGPAGGSGTPADRAQERFYANSAKQLLRDELERRLKSDAAQLTATFAIWLDRDGSIQRYELTPSGDNGNDSAMRLALDETSRLFKLPPPPALTQPMRFRLSVRPQA</sequence>
<evidence type="ECO:0000256" key="2">
    <source>
        <dbReference type="SAM" id="Phobius"/>
    </source>
</evidence>
<name>A0ABT2YAG5_9BURK</name>
<keyword evidence="4" id="KW-1185">Reference proteome</keyword>
<evidence type="ECO:0000313" key="4">
    <source>
        <dbReference type="Proteomes" id="UP001209701"/>
    </source>
</evidence>
<feature type="transmembrane region" description="Helical" evidence="2">
    <location>
        <begin position="17"/>
        <end position="38"/>
    </location>
</feature>
<dbReference type="SUPFAM" id="SSF74653">
    <property type="entry name" value="TolA/TonB C-terminal domain"/>
    <property type="match status" value="1"/>
</dbReference>
<gene>
    <name evidence="3" type="ORF">LNV07_04215</name>
</gene>
<feature type="region of interest" description="Disordered" evidence="1">
    <location>
        <begin position="51"/>
        <end position="146"/>
    </location>
</feature>
<reference evidence="3 4" key="1">
    <citation type="submission" date="2021-11" db="EMBL/GenBank/DDBJ databases">
        <authorList>
            <person name="Liang Q."/>
            <person name="Mou H."/>
            <person name="Liu Z."/>
        </authorList>
    </citation>
    <scope>NUCLEOTIDE SEQUENCE [LARGE SCALE GENOMIC DNA]</scope>
    <source>
        <strain evidence="3 4">CHU3</strain>
    </source>
</reference>
<dbReference type="RefSeq" id="WP_263569928.1">
    <property type="nucleotide sequence ID" value="NZ_JAJIRN010000002.1"/>
</dbReference>